<gene>
    <name evidence="2" type="ORF">C2857_003619</name>
</gene>
<dbReference type="OrthoDB" id="336321at2759"/>
<reference evidence="2 3" key="1">
    <citation type="journal article" date="2018" name="PLoS Genet.">
        <title>Repeat elements organise 3D genome structure and mediate transcription in the filamentous fungus Epichloe festucae.</title>
        <authorList>
            <person name="Winter D.J."/>
            <person name="Ganley A.R.D."/>
            <person name="Young C.A."/>
            <person name="Liachko I."/>
            <person name="Schardl C.L."/>
            <person name="Dupont P.Y."/>
            <person name="Berry D."/>
            <person name="Ram A."/>
            <person name="Scott B."/>
            <person name="Cox M.P."/>
        </authorList>
    </citation>
    <scope>NUCLEOTIDE SEQUENCE [LARGE SCALE GENOMIC DNA]</scope>
    <source>
        <strain evidence="2 3">Fl1</strain>
    </source>
</reference>
<name>A0A7U3SP29_EPIFF</name>
<sequence>MDASASSQTSTHFPLSPLPASVLAAREVERRNAVRQLGPCRSGCGELDDHVLLSGGFERGSVVGVSAEDDGMGLAVLSRELLDSPSGKALLVTPRPAAEALRSLRDSLGAQMPAGDVKACLDRVMLSCVFDMDGLWEVLSDLDDDGGGGGGEEEEEPGSGSSSPAPPPPPSIILITHFSALLAALFTQRAREAAHGALALLGAHLRHLSRSLASHPLVVILNSVAVAQEQQQQQQQKRHGKKGGRPPLDRSLQSIFNPPPLHIPGYKASSGALRRAKKPSFGLVFTQLLDLHLLCSRVARTRDDAEMGVAAGERDGDGDGDGSTRARFVTVVEVLMDEMGLWQGKRGPRPSREQRWTAVDVVSGRIRCAM</sequence>
<proteinExistence type="predicted"/>
<dbReference type="EMBL" id="CP031390">
    <property type="protein sequence ID" value="QPH18549.1"/>
    <property type="molecule type" value="Genomic_DNA"/>
</dbReference>
<dbReference type="AlphaFoldDB" id="A0A7U3SP29"/>
<organism evidence="2 3">
    <name type="scientific">Epichloe festucae (strain Fl1)</name>
    <dbReference type="NCBI Taxonomy" id="877507"/>
    <lineage>
        <taxon>Eukaryota</taxon>
        <taxon>Fungi</taxon>
        <taxon>Dikarya</taxon>
        <taxon>Ascomycota</taxon>
        <taxon>Pezizomycotina</taxon>
        <taxon>Sordariomycetes</taxon>
        <taxon>Hypocreomycetidae</taxon>
        <taxon>Hypocreales</taxon>
        <taxon>Clavicipitaceae</taxon>
        <taxon>Epichloe</taxon>
    </lineage>
</organism>
<feature type="compositionally biased region" description="Acidic residues" evidence="1">
    <location>
        <begin position="141"/>
        <end position="157"/>
    </location>
</feature>
<dbReference type="Gene3D" id="3.40.50.300">
    <property type="entry name" value="P-loop containing nucleotide triphosphate hydrolases"/>
    <property type="match status" value="1"/>
</dbReference>
<evidence type="ECO:0000256" key="1">
    <source>
        <dbReference type="SAM" id="MobiDB-lite"/>
    </source>
</evidence>
<feature type="region of interest" description="Disordered" evidence="1">
    <location>
        <begin position="230"/>
        <end position="261"/>
    </location>
</feature>
<feature type="region of interest" description="Disordered" evidence="1">
    <location>
        <begin position="141"/>
        <end position="170"/>
    </location>
</feature>
<protein>
    <recommendedName>
        <fullName evidence="4">DNA recombination and repair protein Rad51-like C-terminal domain-containing protein</fullName>
    </recommendedName>
</protein>
<evidence type="ECO:0008006" key="4">
    <source>
        <dbReference type="Google" id="ProtNLM"/>
    </source>
</evidence>
<evidence type="ECO:0000313" key="3">
    <source>
        <dbReference type="Proteomes" id="UP000594364"/>
    </source>
</evidence>
<dbReference type="InterPro" id="IPR027417">
    <property type="entry name" value="P-loop_NTPase"/>
</dbReference>
<dbReference type="Proteomes" id="UP000594364">
    <property type="component" value="Chromosome 6"/>
</dbReference>
<accession>A0A7U3SP29</accession>
<keyword evidence="3" id="KW-1185">Reference proteome</keyword>
<evidence type="ECO:0000313" key="2">
    <source>
        <dbReference type="EMBL" id="QPH18549.1"/>
    </source>
</evidence>